<evidence type="ECO:0000259" key="5">
    <source>
        <dbReference type="Pfam" id="PF25973"/>
    </source>
</evidence>
<gene>
    <name evidence="6" type="ORF">AAW51_3410</name>
</gene>
<proteinExistence type="predicted"/>
<comment type="subcellular location">
    <subcellularLocation>
        <location evidence="1">Cell envelope</location>
    </subcellularLocation>
</comment>
<feature type="compositionally biased region" description="Low complexity" evidence="4">
    <location>
        <begin position="1"/>
        <end position="29"/>
    </location>
</feature>
<organism evidence="6 7">
    <name type="scientific">Caldimonas brevitalea</name>
    <dbReference type="NCBI Taxonomy" id="413882"/>
    <lineage>
        <taxon>Bacteria</taxon>
        <taxon>Pseudomonadati</taxon>
        <taxon>Pseudomonadota</taxon>
        <taxon>Betaproteobacteria</taxon>
        <taxon>Burkholderiales</taxon>
        <taxon>Sphaerotilaceae</taxon>
        <taxon>Caldimonas</taxon>
    </lineage>
</organism>
<feature type="coiled-coil region" evidence="3">
    <location>
        <begin position="428"/>
        <end position="481"/>
    </location>
</feature>
<evidence type="ECO:0000256" key="4">
    <source>
        <dbReference type="SAM" id="MobiDB-lite"/>
    </source>
</evidence>
<dbReference type="PANTHER" id="PTHR32347:SF23">
    <property type="entry name" value="BLL5650 PROTEIN"/>
    <property type="match status" value="1"/>
</dbReference>
<sequence length="619" mass="66302">MNPATQAAQAPQPTASDTPPRDTAATSGPTAPPTGPTTQQAGPTAPPVDAPPPAAPPSELARLLAAWRARLAAAGMPCRAAAFHSDDAAWTEDFPPAEAALVAAWPALRERVTPDNPVALVKVAGATGQELLMATRLQLPSGASGTIGICLPPPHNERTVQLVLLSLGWLQLTLSAQTFSKHLHSARLLELLGHVASQTEARAAAQEWVNRSAAWARSEAPAGFSLSLSLFEVRRGVPHWWVGADTAWAEKASPAVQESSEIALRAAVEMRELQQGPWWALPLLDNGEPSAVLVARCDGGEWPAPAMAVLRASAGLGEPLLRHWREAGRSLPRHIVDASRGAWRKLREPGHLTWKAAAGAITLALAALLLWPVPDRVTANLVIEGRVRQLVTSPFDGFVREALVRPGDRVRQGQVLARLDERDLKLEQNKYQSERDQAAGKLRQAMAEHDAPAVALASAEVRQAEAQLALVEAKLARATLTAPMDGLVVSGDWVQQIGGPVETGKEMFEIAAADGFRVVLHVQDKDIARVRAGQLGALRLTGQPQHSYAFKVATVTATASVQDGNNGFRVEAAWDAQAPSLSPGMQGVGKITVGEANLLTVWTRSTLDWLRLKLWSWWW</sequence>
<dbReference type="InterPro" id="IPR058647">
    <property type="entry name" value="BSH_CzcB-like"/>
</dbReference>
<dbReference type="GO" id="GO:0030313">
    <property type="term" value="C:cell envelope"/>
    <property type="evidence" value="ECO:0007669"/>
    <property type="project" value="UniProtKB-SubCell"/>
</dbReference>
<dbReference type="RefSeq" id="WP_157359928.1">
    <property type="nucleotide sequence ID" value="NZ_CP011371.1"/>
</dbReference>
<evidence type="ECO:0000256" key="3">
    <source>
        <dbReference type="SAM" id="Coils"/>
    </source>
</evidence>
<dbReference type="Gene3D" id="2.40.30.170">
    <property type="match status" value="1"/>
</dbReference>
<dbReference type="STRING" id="413882.AAW51_3410"/>
<dbReference type="SUPFAM" id="SSF111369">
    <property type="entry name" value="HlyD-like secretion proteins"/>
    <property type="match status" value="1"/>
</dbReference>
<dbReference type="EMBL" id="CP011371">
    <property type="protein sequence ID" value="AKJ30101.1"/>
    <property type="molecule type" value="Genomic_DNA"/>
</dbReference>
<dbReference type="Pfam" id="PF25973">
    <property type="entry name" value="BSH_CzcB"/>
    <property type="match status" value="1"/>
</dbReference>
<evidence type="ECO:0000313" key="7">
    <source>
        <dbReference type="Proteomes" id="UP000035352"/>
    </source>
</evidence>
<dbReference type="Gene3D" id="2.40.50.100">
    <property type="match status" value="1"/>
</dbReference>
<feature type="region of interest" description="Disordered" evidence="4">
    <location>
        <begin position="1"/>
        <end position="57"/>
    </location>
</feature>
<dbReference type="PANTHER" id="PTHR32347">
    <property type="entry name" value="EFFLUX SYSTEM COMPONENT YKNX-RELATED"/>
    <property type="match status" value="1"/>
</dbReference>
<evidence type="ECO:0000256" key="2">
    <source>
        <dbReference type="ARBA" id="ARBA00023054"/>
    </source>
</evidence>
<keyword evidence="7" id="KW-1185">Reference proteome</keyword>
<evidence type="ECO:0000313" key="6">
    <source>
        <dbReference type="EMBL" id="AKJ30101.1"/>
    </source>
</evidence>
<dbReference type="AlphaFoldDB" id="A0A0G3BRU2"/>
<dbReference type="OrthoDB" id="9806939at2"/>
<dbReference type="InterPro" id="IPR050465">
    <property type="entry name" value="UPF0194_transport"/>
</dbReference>
<feature type="domain" description="CzcB-like barrel-sandwich hybrid" evidence="5">
    <location>
        <begin position="391"/>
        <end position="511"/>
    </location>
</feature>
<feature type="compositionally biased region" description="Pro residues" evidence="4">
    <location>
        <begin position="44"/>
        <end position="56"/>
    </location>
</feature>
<evidence type="ECO:0000256" key="1">
    <source>
        <dbReference type="ARBA" id="ARBA00004196"/>
    </source>
</evidence>
<dbReference type="Proteomes" id="UP000035352">
    <property type="component" value="Chromosome"/>
</dbReference>
<reference evidence="6 7" key="1">
    <citation type="submission" date="2015-05" db="EMBL/GenBank/DDBJ databases">
        <authorList>
            <person name="Tang B."/>
            <person name="Yu Y."/>
        </authorList>
    </citation>
    <scope>NUCLEOTIDE SEQUENCE [LARGE SCALE GENOMIC DNA]</scope>
    <source>
        <strain evidence="6 7">DSM 7029</strain>
    </source>
</reference>
<name>A0A0G3BRU2_9BURK</name>
<protein>
    <recommendedName>
        <fullName evidence="5">CzcB-like barrel-sandwich hybrid domain-containing protein</fullName>
    </recommendedName>
</protein>
<dbReference type="KEGG" id="pbh:AAW51_3410"/>
<keyword evidence="2 3" id="KW-0175">Coiled coil</keyword>
<accession>A0A0G3BRU2</accession>